<evidence type="ECO:0000313" key="2">
    <source>
        <dbReference type="Proteomes" id="UP000013084"/>
    </source>
</evidence>
<accession>N9RKK8</accession>
<keyword evidence="2" id="KW-1185">Reference proteome</keyword>
<proteinExistence type="predicted"/>
<dbReference type="Proteomes" id="UP000013084">
    <property type="component" value="Unassembled WGS sequence"/>
</dbReference>
<gene>
    <name evidence="1" type="ORF">F902_02884</name>
</gene>
<dbReference type="HOGENOM" id="CLU_209508_0_0_6"/>
<evidence type="ECO:0000313" key="1">
    <source>
        <dbReference type="EMBL" id="ENX58484.1"/>
    </source>
</evidence>
<organism evidence="1 2">
    <name type="scientific">Acinetobacter higginsii</name>
    <dbReference type="NCBI Taxonomy" id="70347"/>
    <lineage>
        <taxon>Bacteria</taxon>
        <taxon>Pseudomonadati</taxon>
        <taxon>Pseudomonadota</taxon>
        <taxon>Gammaproteobacteria</taxon>
        <taxon>Moraxellales</taxon>
        <taxon>Moraxellaceae</taxon>
        <taxon>Acinetobacter</taxon>
    </lineage>
</organism>
<reference evidence="1 2" key="1">
    <citation type="submission" date="2013-02" db="EMBL/GenBank/DDBJ databases">
        <title>The Genome Sequence of Acinetobacter sp. CIP 70.18.</title>
        <authorList>
            <consortium name="The Broad Institute Genome Sequencing Platform"/>
            <consortium name="The Broad Institute Genome Sequencing Center for Infectious Disease"/>
            <person name="Cerqueira G."/>
            <person name="Feldgarden M."/>
            <person name="Courvalin P."/>
            <person name="Perichon B."/>
            <person name="Grillot-Courvalin C."/>
            <person name="Clermont D."/>
            <person name="Rocha E."/>
            <person name="Yoon E.-J."/>
            <person name="Nemec A."/>
            <person name="Walker B."/>
            <person name="Young S.K."/>
            <person name="Zeng Q."/>
            <person name="Gargeya S."/>
            <person name="Fitzgerald M."/>
            <person name="Haas B."/>
            <person name="Abouelleil A."/>
            <person name="Alvarado L."/>
            <person name="Arachchi H.M."/>
            <person name="Berlin A.M."/>
            <person name="Chapman S.B."/>
            <person name="Dewar J."/>
            <person name="Goldberg J."/>
            <person name="Griggs A."/>
            <person name="Gujja S."/>
            <person name="Hansen M."/>
            <person name="Howarth C."/>
            <person name="Imamovic A."/>
            <person name="Larimer J."/>
            <person name="McCowan C."/>
            <person name="Murphy C."/>
            <person name="Neiman D."/>
            <person name="Pearson M."/>
            <person name="Priest M."/>
            <person name="Roberts A."/>
            <person name="Saif S."/>
            <person name="Shea T."/>
            <person name="Sisk P."/>
            <person name="Sykes S."/>
            <person name="Wortman J."/>
            <person name="Nusbaum C."/>
            <person name="Birren B."/>
        </authorList>
    </citation>
    <scope>NUCLEOTIDE SEQUENCE [LARGE SCALE GENOMIC DNA]</scope>
    <source>
        <strain evidence="1 2">CIP 70.18</strain>
    </source>
</reference>
<dbReference type="AlphaFoldDB" id="N9RKK8"/>
<protein>
    <submittedName>
        <fullName evidence="1">Uncharacterized protein</fullName>
    </submittedName>
</protein>
<sequence>MDKENLKVSIIPISQHQIGAFFLKAHLEQSKNDHFSITNMENRITKLACLLLHTIQIKLSRVPMCP</sequence>
<name>N9RKK8_9GAMM</name>
<comment type="caution">
    <text evidence="1">The sequence shown here is derived from an EMBL/GenBank/DDBJ whole genome shotgun (WGS) entry which is preliminary data.</text>
</comment>
<dbReference type="EMBL" id="APRN01000036">
    <property type="protein sequence ID" value="ENX58484.1"/>
    <property type="molecule type" value="Genomic_DNA"/>
</dbReference>